<dbReference type="Pfam" id="PF07859">
    <property type="entry name" value="Abhydrolase_3"/>
    <property type="match status" value="1"/>
</dbReference>
<name>A0A0S3F0K5_9SPHN</name>
<evidence type="ECO:0000256" key="1">
    <source>
        <dbReference type="SAM" id="SignalP"/>
    </source>
</evidence>
<organism evidence="3 4">
    <name type="scientific">Sphingobium baderi</name>
    <dbReference type="NCBI Taxonomy" id="1332080"/>
    <lineage>
        <taxon>Bacteria</taxon>
        <taxon>Pseudomonadati</taxon>
        <taxon>Pseudomonadota</taxon>
        <taxon>Alphaproteobacteria</taxon>
        <taxon>Sphingomonadales</taxon>
        <taxon>Sphingomonadaceae</taxon>
        <taxon>Sphingobium</taxon>
    </lineage>
</organism>
<evidence type="ECO:0000259" key="2">
    <source>
        <dbReference type="Pfam" id="PF07859"/>
    </source>
</evidence>
<accession>A0A0S3F0K5</accession>
<sequence length="372" mass="39786">MTTKKAAFYVRLASVLAFCLAAGTPATGEQKLEQDHPTLTADGNVSVPAHSVAMPGSFSPEARKAFTDYFARGGDPAFSGDIFNIRRIYDEKWAGPILAQWEKRFPVKTERTTIDGVVVDIVTPGKGVPADKADKVLINFHGGGFILGNGGIGGRIEAVPMAGLAGYRVITVDYRQAPEAVYPAATDDAVTVYRALLKTYRPENIGVYGSSAGGMLTAQLVARLQKEQLRPPAAIAIMAAGAAKRGASDSSYWMLGLTGAQVTPQPAMLSMPQYFKAKDMEDPYAFPASSPAILAKFPPTLIVSSSRDALLGNALDTSANLVAAKVPNQLYVREGFGHGYFTQTPDVPEAIAAWQVAVDFFDRYLGKETDRN</sequence>
<keyword evidence="1" id="KW-0732">Signal</keyword>
<keyword evidence="4" id="KW-1185">Reference proteome</keyword>
<dbReference type="SUPFAM" id="SSF53474">
    <property type="entry name" value="alpha/beta-Hydrolases"/>
    <property type="match status" value="1"/>
</dbReference>
<feature type="signal peptide" evidence="1">
    <location>
        <begin position="1"/>
        <end position="28"/>
    </location>
</feature>
<dbReference type="InterPro" id="IPR013094">
    <property type="entry name" value="AB_hydrolase_3"/>
</dbReference>
<evidence type="ECO:0000313" key="4">
    <source>
        <dbReference type="Proteomes" id="UP000056968"/>
    </source>
</evidence>
<evidence type="ECO:0000313" key="3">
    <source>
        <dbReference type="EMBL" id="ALR21179.1"/>
    </source>
</evidence>
<protein>
    <recommendedName>
        <fullName evidence="2">Alpha/beta hydrolase fold-3 domain-containing protein</fullName>
    </recommendedName>
</protein>
<dbReference type="OrthoDB" id="9806180at2"/>
<dbReference type="EMBL" id="CP013264">
    <property type="protein sequence ID" value="ALR21179.1"/>
    <property type="molecule type" value="Genomic_DNA"/>
</dbReference>
<dbReference type="Gene3D" id="3.40.50.1820">
    <property type="entry name" value="alpha/beta hydrolase"/>
    <property type="match status" value="1"/>
</dbReference>
<dbReference type="STRING" id="1332080.ATN00_13650"/>
<dbReference type="GO" id="GO:0019433">
    <property type="term" value="P:triglyceride catabolic process"/>
    <property type="evidence" value="ECO:0007669"/>
    <property type="project" value="TreeGrafter"/>
</dbReference>
<dbReference type="InterPro" id="IPR029058">
    <property type="entry name" value="AB_hydrolase_fold"/>
</dbReference>
<dbReference type="Proteomes" id="UP000056968">
    <property type="component" value="Chromosome"/>
</dbReference>
<dbReference type="GO" id="GO:0004806">
    <property type="term" value="F:triacylglycerol lipase activity"/>
    <property type="evidence" value="ECO:0007669"/>
    <property type="project" value="TreeGrafter"/>
</dbReference>
<feature type="domain" description="Alpha/beta hydrolase fold-3" evidence="2">
    <location>
        <begin position="137"/>
        <end position="341"/>
    </location>
</feature>
<dbReference type="AlphaFoldDB" id="A0A0S3F0K5"/>
<dbReference type="GO" id="GO:0004771">
    <property type="term" value="F:sterol ester esterase activity"/>
    <property type="evidence" value="ECO:0007669"/>
    <property type="project" value="TreeGrafter"/>
</dbReference>
<dbReference type="PANTHER" id="PTHR23025">
    <property type="entry name" value="TRIACYLGLYCEROL LIPASE"/>
    <property type="match status" value="1"/>
</dbReference>
<reference evidence="3 4" key="1">
    <citation type="submission" date="2015-11" db="EMBL/GenBank/DDBJ databases">
        <title>A Two-component Flavoprotein Monooxygenase System MeaXY Responsible for para-Hydroxylation of 2-Methyl-6-ethylaniline and 2,6-Diethylaniline in Sphingobium baderi DE-13.</title>
        <authorList>
            <person name="Cheng M."/>
            <person name="Meng Q."/>
            <person name="Yang Y."/>
            <person name="Chu C."/>
            <person name="Yan X."/>
            <person name="He J."/>
            <person name="Li S."/>
        </authorList>
    </citation>
    <scope>NUCLEOTIDE SEQUENCE [LARGE SCALE GENOMIC DNA]</scope>
    <source>
        <strain evidence="3 4">DE-13</strain>
    </source>
</reference>
<dbReference type="PANTHER" id="PTHR23025:SF3">
    <property type="entry name" value="HORMONE-SENSITIVE LIPASE"/>
    <property type="match status" value="1"/>
</dbReference>
<feature type="chain" id="PRO_5006611825" description="Alpha/beta hydrolase fold-3 domain-containing protein" evidence="1">
    <location>
        <begin position="29"/>
        <end position="372"/>
    </location>
</feature>
<proteinExistence type="predicted"/>
<dbReference type="RefSeq" id="WP_062065595.1">
    <property type="nucleotide sequence ID" value="NZ_CP013264.1"/>
</dbReference>
<dbReference type="GO" id="GO:0005829">
    <property type="term" value="C:cytosol"/>
    <property type="evidence" value="ECO:0007669"/>
    <property type="project" value="TreeGrafter"/>
</dbReference>
<dbReference type="KEGG" id="sbd:ATN00_13650"/>
<gene>
    <name evidence="3" type="ORF">ATN00_13650</name>
</gene>